<organism evidence="2 3">
    <name type="scientific">Serratia fonticola</name>
    <dbReference type="NCBI Taxonomy" id="47917"/>
    <lineage>
        <taxon>Bacteria</taxon>
        <taxon>Pseudomonadati</taxon>
        <taxon>Pseudomonadota</taxon>
        <taxon>Gammaproteobacteria</taxon>
        <taxon>Enterobacterales</taxon>
        <taxon>Yersiniaceae</taxon>
        <taxon>Serratia</taxon>
    </lineage>
</organism>
<gene>
    <name evidence="2" type="ORF">RDT67_18990</name>
</gene>
<dbReference type="RefSeq" id="WP_309048039.1">
    <property type="nucleotide sequence ID" value="NZ_JAVIGA010000023.1"/>
</dbReference>
<accession>A0AAJ1YFT3</accession>
<dbReference type="Proteomes" id="UP001224622">
    <property type="component" value="Unassembled WGS sequence"/>
</dbReference>
<proteinExistence type="predicted"/>
<evidence type="ECO:0000256" key="1">
    <source>
        <dbReference type="SAM" id="Phobius"/>
    </source>
</evidence>
<keyword evidence="1" id="KW-0812">Transmembrane</keyword>
<protein>
    <submittedName>
        <fullName evidence="2">Uncharacterized protein</fullName>
    </submittedName>
</protein>
<comment type="caution">
    <text evidence="2">The sequence shown here is derived from an EMBL/GenBank/DDBJ whole genome shotgun (WGS) entry which is preliminary data.</text>
</comment>
<keyword evidence="1" id="KW-1133">Transmembrane helix</keyword>
<reference evidence="2" key="1">
    <citation type="submission" date="2023-08" db="EMBL/GenBank/DDBJ databases">
        <title>The Comparative Genomic Analysis of Yersiniaceae from Polar Regions.</title>
        <authorList>
            <person name="Goncharov A."/>
            <person name="Aslanov B."/>
            <person name="Kolodzhieva V."/>
            <person name="Azarov D."/>
            <person name="Mochov A."/>
            <person name="Lebedeva E."/>
        </authorList>
    </citation>
    <scope>NUCLEOTIDE SEQUENCE</scope>
    <source>
        <strain evidence="2">Vf</strain>
    </source>
</reference>
<evidence type="ECO:0000313" key="3">
    <source>
        <dbReference type="Proteomes" id="UP001224622"/>
    </source>
</evidence>
<feature type="transmembrane region" description="Helical" evidence="1">
    <location>
        <begin position="12"/>
        <end position="30"/>
    </location>
</feature>
<feature type="transmembrane region" description="Helical" evidence="1">
    <location>
        <begin position="36"/>
        <end position="57"/>
    </location>
</feature>
<name>A0AAJ1YFT3_SERFO</name>
<dbReference type="EMBL" id="JAVIGA010000023">
    <property type="protein sequence ID" value="MDQ9128507.1"/>
    <property type="molecule type" value="Genomic_DNA"/>
</dbReference>
<dbReference type="AlphaFoldDB" id="A0AAJ1YFT3"/>
<sequence length="68" mass="7405">MSPAQRKSVGGKFIIYSTLLLLIPFTGMLLSYSSALVHIIFQVIWAVSMIVGCVIAFESEPESGTRAK</sequence>
<keyword evidence="1" id="KW-0472">Membrane</keyword>
<evidence type="ECO:0000313" key="2">
    <source>
        <dbReference type="EMBL" id="MDQ9128507.1"/>
    </source>
</evidence>